<organism evidence="2 3">
    <name type="scientific">Cronobacter turicensis (strain DSM 18703 / CCUG 55852 / LMG 23827 / z3032)</name>
    <dbReference type="NCBI Taxonomy" id="693216"/>
    <lineage>
        <taxon>Bacteria</taxon>
        <taxon>Pseudomonadati</taxon>
        <taxon>Pseudomonadota</taxon>
        <taxon>Gammaproteobacteria</taxon>
        <taxon>Enterobacterales</taxon>
        <taxon>Enterobacteriaceae</taxon>
        <taxon>Cronobacter</taxon>
    </lineage>
</organism>
<dbReference type="EMBL" id="FN543093">
    <property type="protein sequence ID" value="CBA30119.1"/>
    <property type="molecule type" value="Genomic_DNA"/>
</dbReference>
<dbReference type="InterPro" id="IPR009350">
    <property type="entry name" value="Phage_tail_T"/>
</dbReference>
<dbReference type="Pfam" id="PF06223">
    <property type="entry name" value="Phage_tail_T"/>
    <property type="match status" value="1"/>
</dbReference>
<evidence type="ECO:0000313" key="2">
    <source>
        <dbReference type="EMBL" id="CBA30119.1"/>
    </source>
</evidence>
<dbReference type="KEGG" id="ctu:CTU_17550"/>
<proteinExistence type="predicted"/>
<dbReference type="AlphaFoldDB" id="C9Y1R5"/>
<reference evidence="3" key="2">
    <citation type="journal article" date="2011" name="J. Bacteriol.">
        <title>Complete genome sequence of Cronobacter turicensis LMG 23827, a food-borne pathogen causing deaths in neonates.</title>
        <authorList>
            <person name="Stephan R."/>
            <person name="Lehner A."/>
            <person name="Tischler P."/>
            <person name="Rattei T."/>
        </authorList>
    </citation>
    <scope>NUCLEOTIDE SEQUENCE [LARGE SCALE GENOMIC DNA]</scope>
    <source>
        <strain evidence="3">DSM 18703 / CCUG 55852 / LMG 23827 / z3032</strain>
    </source>
</reference>
<name>C9Y1R5_CROTZ</name>
<dbReference type="Proteomes" id="UP000002069">
    <property type="component" value="Chromosome"/>
</dbReference>
<sequence length="90" mass="9943">MMALALRLGRTLHELKQTMTASELRMWIEFDRLNPISDRRGDIQAAQVSAAVLNSQGAKLSIDDVILQWNAPEQEESSAGLEGFFAALAQ</sequence>
<protein>
    <recommendedName>
        <fullName evidence="1">Minor tail T domain-containing protein</fullName>
    </recommendedName>
</protein>
<dbReference type="HOGENOM" id="CLU_172885_0_0_6"/>
<feature type="domain" description="Minor tail T" evidence="1">
    <location>
        <begin position="20"/>
        <end position="88"/>
    </location>
</feature>
<gene>
    <name evidence="2" type="ordered locus">Ctu_17550</name>
</gene>
<keyword evidence="3" id="KW-1185">Reference proteome</keyword>
<dbReference type="PATRIC" id="fig|693216.3.peg.1668"/>
<evidence type="ECO:0000313" key="3">
    <source>
        <dbReference type="Proteomes" id="UP000002069"/>
    </source>
</evidence>
<evidence type="ECO:0000259" key="1">
    <source>
        <dbReference type="Pfam" id="PF06223"/>
    </source>
</evidence>
<accession>C9Y1R5</accession>
<reference evidence="2 3" key="1">
    <citation type="journal article" date="2010" name="J. Bacteriol.">
        <title>Complete Genome Sequence of Cronobacter turicensis LMG 23827, a foodborne pathogen causing deaths in neonates.</title>
        <authorList>
            <person name="Stephan R."/>
            <person name="Lehner A."/>
            <person name="Tischler P."/>
            <person name="Rattei T."/>
        </authorList>
    </citation>
    <scope>NUCLEOTIDE SEQUENCE [LARGE SCALE GENOMIC DNA]</scope>
    <source>
        <strain evidence="3">DSM 18703 / CCUG 55852 / LMG 23827 / z3032</strain>
    </source>
</reference>